<dbReference type="Pfam" id="PF08386">
    <property type="entry name" value="Abhydrolase_4"/>
    <property type="match status" value="1"/>
</dbReference>
<dbReference type="PANTHER" id="PTHR43248:SF25">
    <property type="entry name" value="AB HYDROLASE-1 DOMAIN-CONTAINING PROTEIN-RELATED"/>
    <property type="match status" value="1"/>
</dbReference>
<feature type="domain" description="Peptidase S33 tripeptidyl aminopeptidase-like C-terminal" evidence="5">
    <location>
        <begin position="435"/>
        <end position="529"/>
    </location>
</feature>
<dbReference type="EMBL" id="KZ107839">
    <property type="protein sequence ID" value="OSS52964.1"/>
    <property type="molecule type" value="Genomic_DNA"/>
</dbReference>
<reference evidence="6 7" key="1">
    <citation type="journal article" date="2017" name="Genome Announc.">
        <title>Genome sequence of the saprophytic ascomycete Epicoccum nigrum ICMP 19927 strain isolated from New Zealand.</title>
        <authorList>
            <person name="Fokin M."/>
            <person name="Fleetwood D."/>
            <person name="Weir B.S."/>
            <person name="Villas-Boas S.G."/>
        </authorList>
    </citation>
    <scope>NUCLEOTIDE SEQUENCE [LARGE SCALE GENOMIC DNA]</scope>
    <source>
        <strain evidence="6 7">ICMP 19927</strain>
    </source>
</reference>
<dbReference type="GO" id="GO:0016787">
    <property type="term" value="F:hydrolase activity"/>
    <property type="evidence" value="ECO:0007669"/>
    <property type="project" value="UniProtKB-KW"/>
</dbReference>
<keyword evidence="3" id="KW-0732">Signal</keyword>
<protein>
    <recommendedName>
        <fullName evidence="8">Peptidase S33 tripeptidyl aminopeptidase-like C-terminal domain-containing protein</fullName>
    </recommendedName>
</protein>
<feature type="signal peptide" evidence="3">
    <location>
        <begin position="1"/>
        <end position="17"/>
    </location>
</feature>
<dbReference type="PANTHER" id="PTHR43248">
    <property type="entry name" value="2-SUCCINYL-6-HYDROXY-2,4-CYCLOHEXADIENE-1-CARBOXYLATE SYNTHASE"/>
    <property type="match status" value="1"/>
</dbReference>
<dbReference type="Proteomes" id="UP000193240">
    <property type="component" value="Unassembled WGS sequence"/>
</dbReference>
<name>A0A1Y2MA21_EPING</name>
<dbReference type="AlphaFoldDB" id="A0A1Y2MA21"/>
<dbReference type="OMA" id="APFETWD"/>
<dbReference type="InterPro" id="IPR000073">
    <property type="entry name" value="AB_hydrolase_1"/>
</dbReference>
<evidence type="ECO:0000256" key="3">
    <source>
        <dbReference type="SAM" id="SignalP"/>
    </source>
</evidence>
<keyword evidence="7" id="KW-1185">Reference proteome</keyword>
<evidence type="ECO:0000313" key="7">
    <source>
        <dbReference type="Proteomes" id="UP000193240"/>
    </source>
</evidence>
<evidence type="ECO:0000256" key="1">
    <source>
        <dbReference type="ARBA" id="ARBA00010088"/>
    </source>
</evidence>
<organism evidence="6 7">
    <name type="scientific">Epicoccum nigrum</name>
    <name type="common">Soil fungus</name>
    <name type="synonym">Epicoccum purpurascens</name>
    <dbReference type="NCBI Taxonomy" id="105696"/>
    <lineage>
        <taxon>Eukaryota</taxon>
        <taxon>Fungi</taxon>
        <taxon>Dikarya</taxon>
        <taxon>Ascomycota</taxon>
        <taxon>Pezizomycotina</taxon>
        <taxon>Dothideomycetes</taxon>
        <taxon>Pleosporomycetidae</taxon>
        <taxon>Pleosporales</taxon>
        <taxon>Pleosporineae</taxon>
        <taxon>Didymellaceae</taxon>
        <taxon>Epicoccum</taxon>
    </lineage>
</organism>
<proteinExistence type="inferred from homology"/>
<feature type="domain" description="AB hydrolase-1" evidence="4">
    <location>
        <begin position="94"/>
        <end position="253"/>
    </location>
</feature>
<accession>A0A1Y2MA21</accession>
<evidence type="ECO:0008006" key="8">
    <source>
        <dbReference type="Google" id="ProtNLM"/>
    </source>
</evidence>
<evidence type="ECO:0000259" key="4">
    <source>
        <dbReference type="Pfam" id="PF00561"/>
    </source>
</evidence>
<evidence type="ECO:0000313" key="6">
    <source>
        <dbReference type="EMBL" id="OSS52964.1"/>
    </source>
</evidence>
<dbReference type="Pfam" id="PF00561">
    <property type="entry name" value="Abhydrolase_1"/>
    <property type="match status" value="1"/>
</dbReference>
<sequence length="572" mass="62503">MFTKIIASSLLISVGLAYPTDAGYNTDTDSLDWAPCDLDFPPTYKAVIAKNKEPLFCATLTVPLDYTDDSEDGETVDLQLIKVKANKHPFKGSILTNPGGPGGSGVEFIATQGSQYRDDLGGFHDLIGFDPRGTGRTLPFFCNPSNTTDSKTKRGEYNHTIPIDDIYAQLANKQWHDGGIFAEDCANTPGMADIGPYIGTSFVARDMLSIIDALGEDKLQYWGISYGTVLGQTFAGMFPDRVGRIVLDSTVRFDDYHSGQWITVTRDTERTVVNFFDECITAGPTLCQLANFTGPDTTAEDLHLELGAVIEELFNDPIYLPENLVPSKWYQPGRVPAHAVLKQIILGLAYTPLQFPNLGQVIDIALRRDWETAFALFGSTTNTTTPEKPWSQGIDAFHGISCSDGAFRASSPQDAFSWTQAQAAAGTFADGFGAQIWPCAQWKFDAKERYTGPWTNITTSFPILFVNGNHDPITPLSGAYEASANFPGSRLVVQNGHGHAVKNHPSKCTDKVVAEYFNEGKMPEVGKVCQTDKTAFGVVEEFFETTNTTLGGTGALGKREVEAPRRLDRLMV</sequence>
<evidence type="ECO:0000259" key="5">
    <source>
        <dbReference type="Pfam" id="PF08386"/>
    </source>
</evidence>
<comment type="similarity">
    <text evidence="1">Belongs to the peptidase S33 family.</text>
</comment>
<dbReference type="InParanoid" id="A0A1Y2MA21"/>
<dbReference type="SUPFAM" id="SSF53474">
    <property type="entry name" value="alpha/beta-Hydrolases"/>
    <property type="match status" value="1"/>
</dbReference>
<dbReference type="InterPro" id="IPR029058">
    <property type="entry name" value="AB_hydrolase_fold"/>
</dbReference>
<evidence type="ECO:0000256" key="2">
    <source>
        <dbReference type="ARBA" id="ARBA00022801"/>
    </source>
</evidence>
<dbReference type="InterPro" id="IPR051601">
    <property type="entry name" value="Serine_prot/Carboxylest_S33"/>
</dbReference>
<dbReference type="Gene3D" id="3.40.50.1820">
    <property type="entry name" value="alpha/beta hydrolase"/>
    <property type="match status" value="1"/>
</dbReference>
<gene>
    <name evidence="6" type="ORF">B5807_02592</name>
</gene>
<feature type="chain" id="PRO_5013164091" description="Peptidase S33 tripeptidyl aminopeptidase-like C-terminal domain-containing protein" evidence="3">
    <location>
        <begin position="18"/>
        <end position="572"/>
    </location>
</feature>
<dbReference type="InterPro" id="IPR013595">
    <property type="entry name" value="Pept_S33_TAP-like_C"/>
</dbReference>
<keyword evidence="2" id="KW-0378">Hydrolase</keyword>
<dbReference type="STRING" id="105696.A0A1Y2MA21"/>